<feature type="region of interest" description="Disordered" evidence="1">
    <location>
        <begin position="174"/>
        <end position="219"/>
    </location>
</feature>
<dbReference type="OrthoDB" id="2253354at2759"/>
<evidence type="ECO:0000256" key="1">
    <source>
        <dbReference type="SAM" id="MobiDB-lite"/>
    </source>
</evidence>
<proteinExistence type="predicted"/>
<dbReference type="Proteomes" id="UP000070133">
    <property type="component" value="Unassembled WGS sequence"/>
</dbReference>
<feature type="compositionally biased region" description="Basic and acidic residues" evidence="1">
    <location>
        <begin position="174"/>
        <end position="200"/>
    </location>
</feature>
<dbReference type="InterPro" id="IPR035213">
    <property type="entry name" value="DUF5321"/>
</dbReference>
<gene>
    <name evidence="2" type="ORF">AC578_1825</name>
</gene>
<protein>
    <submittedName>
        <fullName evidence="2">Uncharacterized protein</fullName>
    </submittedName>
</protein>
<comment type="caution">
    <text evidence="2">The sequence shown here is derived from an EMBL/GenBank/DDBJ whole genome shotgun (WGS) entry which is preliminary data.</text>
</comment>
<name>A0A139HKH3_9PEZI</name>
<keyword evidence="3" id="KW-1185">Reference proteome</keyword>
<sequence>MAPSRAARLVVLRPQMCTTGWTQTQTHTASAGRRSYTATASLLSIEHQAPRIANPSFWKSLVPQFLRRPTSEQEAAKRAGTRAAGAEERKTGIIFFVLGIVVGSNAINIISLRREMLNFSRHTDAKLDLLRGVVSRVRNGEEFDVKKALGTGDPEQEKEWAQVMEELEKTDMLWESRKKQEAKRAEKAEERRLKEAERARMASVDAAESDKKPTPKFLM</sequence>
<evidence type="ECO:0000313" key="3">
    <source>
        <dbReference type="Proteomes" id="UP000070133"/>
    </source>
</evidence>
<dbReference type="EMBL" id="LFZN01000036">
    <property type="protein sequence ID" value="KXT02913.1"/>
    <property type="molecule type" value="Genomic_DNA"/>
</dbReference>
<reference evidence="2 3" key="1">
    <citation type="submission" date="2015-07" db="EMBL/GenBank/DDBJ databases">
        <title>Comparative genomics of the Sigatoka disease complex on banana suggests a link between parallel evolutionary changes in Pseudocercospora fijiensis and Pseudocercospora eumusae and increased virulence on the banana host.</title>
        <authorList>
            <person name="Chang T.-C."/>
            <person name="Salvucci A."/>
            <person name="Crous P.W."/>
            <person name="Stergiopoulos I."/>
        </authorList>
    </citation>
    <scope>NUCLEOTIDE SEQUENCE [LARGE SCALE GENOMIC DNA]</scope>
    <source>
        <strain evidence="2 3">CBS 114824</strain>
    </source>
</reference>
<organism evidence="2 3">
    <name type="scientific">Pseudocercospora eumusae</name>
    <dbReference type="NCBI Taxonomy" id="321146"/>
    <lineage>
        <taxon>Eukaryota</taxon>
        <taxon>Fungi</taxon>
        <taxon>Dikarya</taxon>
        <taxon>Ascomycota</taxon>
        <taxon>Pezizomycotina</taxon>
        <taxon>Dothideomycetes</taxon>
        <taxon>Dothideomycetidae</taxon>
        <taxon>Mycosphaerellales</taxon>
        <taxon>Mycosphaerellaceae</taxon>
        <taxon>Pseudocercospora</taxon>
    </lineage>
</organism>
<dbReference type="Pfam" id="PF17254">
    <property type="entry name" value="DUF5321"/>
    <property type="match status" value="1"/>
</dbReference>
<evidence type="ECO:0000313" key="2">
    <source>
        <dbReference type="EMBL" id="KXT02913.1"/>
    </source>
</evidence>
<accession>A0A139HKH3</accession>
<dbReference type="AlphaFoldDB" id="A0A139HKH3"/>